<sequence>MYKNKLQELCQKKSWDLPDYETKREGPPHNSRFLTTVTVNSVPFTPPTESRTVKASQNDAAMLAFNHFSQQQQQQQQQQQNPISPPFLPNFSSFPQPAISASSSSRSEGLLVHSPDVNKTLPTNSVLQPNSEPACETSQISSPVADVADVMKSQDLKNMNMIHLYKAQLQIYAQKRNLKLPEYSPEWEGPPHAMRFKCKVTIDGQTFESPKFYSTLKEAEHAAAENALTSLSPSGIKEDEIVVYKNLLQELVQKEGLQLPVYSTNQSGEAHKPIFSSQVEIVGEIFIGQESKSKKQAEMSAAKVAYTTLKERKALGGQAPDCAKENVTTGEQQHSNGESSVSTGLAIENPADKDKVEKNLSPENTNGCSGVSIGSKSKAIPSVSDSSNFDFETSIVSSNAVSSPSRPKKLIVYSTKTNVEIEKGGNVLPISDDKWIAYSYSH</sequence>
<protein>
    <submittedName>
        <fullName evidence="1">Uncharacterized protein</fullName>
    </submittedName>
</protein>
<gene>
    <name evidence="1" type="ORF">MILVUS5_LOCUS7705</name>
</gene>
<evidence type="ECO:0000313" key="1">
    <source>
        <dbReference type="EMBL" id="CAJ2637336.1"/>
    </source>
</evidence>
<name>A0ACB0IZP7_TRIPR</name>
<organism evidence="1 2">
    <name type="scientific">Trifolium pratense</name>
    <name type="common">Red clover</name>
    <dbReference type="NCBI Taxonomy" id="57577"/>
    <lineage>
        <taxon>Eukaryota</taxon>
        <taxon>Viridiplantae</taxon>
        <taxon>Streptophyta</taxon>
        <taxon>Embryophyta</taxon>
        <taxon>Tracheophyta</taxon>
        <taxon>Spermatophyta</taxon>
        <taxon>Magnoliopsida</taxon>
        <taxon>eudicotyledons</taxon>
        <taxon>Gunneridae</taxon>
        <taxon>Pentapetalae</taxon>
        <taxon>rosids</taxon>
        <taxon>fabids</taxon>
        <taxon>Fabales</taxon>
        <taxon>Fabaceae</taxon>
        <taxon>Papilionoideae</taxon>
        <taxon>50 kb inversion clade</taxon>
        <taxon>NPAAA clade</taxon>
        <taxon>Hologalegina</taxon>
        <taxon>IRL clade</taxon>
        <taxon>Trifolieae</taxon>
        <taxon>Trifolium</taxon>
    </lineage>
</organism>
<evidence type="ECO:0000313" key="2">
    <source>
        <dbReference type="Proteomes" id="UP001177021"/>
    </source>
</evidence>
<reference evidence="1" key="1">
    <citation type="submission" date="2023-10" db="EMBL/GenBank/DDBJ databases">
        <authorList>
            <person name="Rodriguez Cubillos JULIANA M."/>
            <person name="De Vega J."/>
        </authorList>
    </citation>
    <scope>NUCLEOTIDE SEQUENCE</scope>
</reference>
<keyword evidence="2" id="KW-1185">Reference proteome</keyword>
<dbReference type="EMBL" id="CASHSV030000013">
    <property type="protein sequence ID" value="CAJ2637336.1"/>
    <property type="molecule type" value="Genomic_DNA"/>
</dbReference>
<dbReference type="Proteomes" id="UP001177021">
    <property type="component" value="Unassembled WGS sequence"/>
</dbReference>
<accession>A0ACB0IZP7</accession>
<proteinExistence type="predicted"/>
<comment type="caution">
    <text evidence="1">The sequence shown here is derived from an EMBL/GenBank/DDBJ whole genome shotgun (WGS) entry which is preliminary data.</text>
</comment>